<evidence type="ECO:0000256" key="3">
    <source>
        <dbReference type="ARBA" id="ARBA00023080"/>
    </source>
</evidence>
<keyword evidence="2 4" id="KW-0378">Hydrolase</keyword>
<evidence type="ECO:0000256" key="2">
    <source>
        <dbReference type="ARBA" id="ARBA00022801"/>
    </source>
</evidence>
<protein>
    <recommendedName>
        <fullName evidence="4">Nucleoside triphosphate pyrophosphatase</fullName>
        <ecNumber evidence="4">3.6.1.9</ecNumber>
    </recommendedName>
    <alternativeName>
        <fullName evidence="4">Nucleotide pyrophosphatase</fullName>
        <shortName evidence="4">Nucleotide PPase</shortName>
    </alternativeName>
</protein>
<evidence type="ECO:0000313" key="5">
    <source>
        <dbReference type="EMBL" id="MEN3227844.1"/>
    </source>
</evidence>
<dbReference type="Proteomes" id="UP001404845">
    <property type="component" value="Unassembled WGS sequence"/>
</dbReference>
<dbReference type="HAMAP" id="MF_00528">
    <property type="entry name" value="Maf"/>
    <property type="match status" value="1"/>
</dbReference>
<feature type="active site" description="Proton acceptor" evidence="4">
    <location>
        <position position="82"/>
    </location>
</feature>
<dbReference type="InterPro" id="IPR029001">
    <property type="entry name" value="ITPase-like_fam"/>
</dbReference>
<evidence type="ECO:0000256" key="1">
    <source>
        <dbReference type="ARBA" id="ARBA00001968"/>
    </source>
</evidence>
<dbReference type="Pfam" id="PF02545">
    <property type="entry name" value="Maf"/>
    <property type="match status" value="1"/>
</dbReference>
<comment type="catalytic activity">
    <reaction evidence="4">
        <text>a ribonucleoside 5'-triphosphate + H2O = a ribonucleoside 5'-phosphate + diphosphate + H(+)</text>
        <dbReference type="Rhea" id="RHEA:23996"/>
        <dbReference type="ChEBI" id="CHEBI:15377"/>
        <dbReference type="ChEBI" id="CHEBI:15378"/>
        <dbReference type="ChEBI" id="CHEBI:33019"/>
        <dbReference type="ChEBI" id="CHEBI:58043"/>
        <dbReference type="ChEBI" id="CHEBI:61557"/>
        <dbReference type="EC" id="3.6.1.9"/>
    </reaction>
</comment>
<comment type="caution">
    <text evidence="4">Lacks conserved residue(s) required for the propagation of feature annotation.</text>
</comment>
<name>A0ABU9Z9R6_9HYPH</name>
<dbReference type="PANTHER" id="PTHR43213">
    <property type="entry name" value="BIFUNCTIONAL DTTP/UTP PYROPHOSPHATASE/METHYLTRANSFERASE PROTEIN-RELATED"/>
    <property type="match status" value="1"/>
</dbReference>
<dbReference type="PANTHER" id="PTHR43213:SF5">
    <property type="entry name" value="BIFUNCTIONAL DTTP_UTP PYROPHOSPHATASE_METHYLTRANSFERASE PROTEIN-RELATED"/>
    <property type="match status" value="1"/>
</dbReference>
<dbReference type="SUPFAM" id="SSF52972">
    <property type="entry name" value="ITPase-like"/>
    <property type="match status" value="1"/>
</dbReference>
<evidence type="ECO:0000313" key="6">
    <source>
        <dbReference type="Proteomes" id="UP001404845"/>
    </source>
</evidence>
<dbReference type="NCBIfam" id="TIGR00172">
    <property type="entry name" value="maf"/>
    <property type="match status" value="1"/>
</dbReference>
<comment type="function">
    <text evidence="4">Nucleoside triphosphate pyrophosphatase. May have a dual role in cell division arrest and in preventing the incorporation of modified nucleotides into cellular nucleic acids.</text>
</comment>
<accession>A0ABU9Z9R6</accession>
<organism evidence="5 6">
    <name type="scientific">Methylorubrum rhodesianum</name>
    <dbReference type="NCBI Taxonomy" id="29427"/>
    <lineage>
        <taxon>Bacteria</taxon>
        <taxon>Pseudomonadati</taxon>
        <taxon>Pseudomonadota</taxon>
        <taxon>Alphaproteobacteria</taxon>
        <taxon>Hyphomicrobiales</taxon>
        <taxon>Methylobacteriaceae</taxon>
        <taxon>Methylorubrum</taxon>
    </lineage>
</organism>
<sequence>MNASLLWRAPAPLLLASASATRRDLLTGAGLPVETAPARIDERALEAEGGDISPVELARRLARAKAQEVAARHPGRVVIGADQVLECEGRVFHKPADRAAAHDHLTRLQGRTHALHSAVAILRDGRAEPFVAQDFVETARLAMRPLDAAAIDTYLRLAGPAVTTSVGAYQLEGLGIHLFERVEGDHSTVLGLPLTPLLARLRGLGLLAF</sequence>
<reference evidence="5 6" key="1">
    <citation type="journal article" date="2023" name="PLoS ONE">
        <title>Complete genome assembly of Hawai'i environmental nontuberculous mycobacteria reveals unexpected co-isolation with methylobacteria.</title>
        <authorList>
            <person name="Hendrix J."/>
            <person name="Epperson L.E."/>
            <person name="Tong E.I."/>
            <person name="Chan Y.L."/>
            <person name="Hasan N.A."/>
            <person name="Dawrs S.N."/>
            <person name="Norton G.J."/>
            <person name="Virdi R."/>
            <person name="Crooks J.L."/>
            <person name="Chan E.D."/>
            <person name="Honda J.R."/>
            <person name="Strong M."/>
        </authorList>
    </citation>
    <scope>NUCLEOTIDE SEQUENCE [LARGE SCALE GENOMIC DNA]</scope>
    <source>
        <strain evidence="5 6">NJH_HI01</strain>
    </source>
</reference>
<comment type="cofactor">
    <cofactor evidence="1 4">
        <name>a divalent metal cation</name>
        <dbReference type="ChEBI" id="CHEBI:60240"/>
    </cofactor>
</comment>
<dbReference type="PIRSF" id="PIRSF006305">
    <property type="entry name" value="Maf"/>
    <property type="match status" value="1"/>
</dbReference>
<evidence type="ECO:0000256" key="4">
    <source>
        <dbReference type="HAMAP-Rule" id="MF_00528"/>
    </source>
</evidence>
<dbReference type="Gene3D" id="3.90.950.10">
    <property type="match status" value="1"/>
</dbReference>
<keyword evidence="3 4" id="KW-0546">Nucleotide metabolism</keyword>
<comment type="similarity">
    <text evidence="4">Belongs to the Maf family.</text>
</comment>
<comment type="catalytic activity">
    <reaction evidence="4">
        <text>a 2'-deoxyribonucleoside 5'-triphosphate + H2O = a 2'-deoxyribonucleoside 5'-phosphate + diphosphate + H(+)</text>
        <dbReference type="Rhea" id="RHEA:44644"/>
        <dbReference type="ChEBI" id="CHEBI:15377"/>
        <dbReference type="ChEBI" id="CHEBI:15378"/>
        <dbReference type="ChEBI" id="CHEBI:33019"/>
        <dbReference type="ChEBI" id="CHEBI:61560"/>
        <dbReference type="ChEBI" id="CHEBI:65317"/>
        <dbReference type="EC" id="3.6.1.9"/>
    </reaction>
</comment>
<dbReference type="CDD" id="cd00555">
    <property type="entry name" value="Maf"/>
    <property type="match status" value="1"/>
</dbReference>
<proteinExistence type="inferred from homology"/>
<keyword evidence="6" id="KW-1185">Reference proteome</keyword>
<keyword evidence="4" id="KW-0963">Cytoplasm</keyword>
<gene>
    <name evidence="5" type="ORF">PUR21_09435</name>
</gene>
<dbReference type="EC" id="3.6.1.9" evidence="4"/>
<dbReference type="RefSeq" id="WP_183667712.1">
    <property type="nucleotide sequence ID" value="NZ_JACHOS010000006.1"/>
</dbReference>
<comment type="caution">
    <text evidence="5">The sequence shown here is derived from an EMBL/GenBank/DDBJ whole genome shotgun (WGS) entry which is preliminary data.</text>
</comment>
<dbReference type="EMBL" id="JAQYXL010000001">
    <property type="protein sequence ID" value="MEN3227844.1"/>
    <property type="molecule type" value="Genomic_DNA"/>
</dbReference>
<dbReference type="InterPro" id="IPR003697">
    <property type="entry name" value="Maf-like"/>
</dbReference>
<comment type="subcellular location">
    <subcellularLocation>
        <location evidence="4">Cytoplasm</location>
    </subcellularLocation>
</comment>